<protein>
    <submittedName>
        <fullName evidence="2">Uncharacterized protein</fullName>
    </submittedName>
</protein>
<evidence type="ECO:0000256" key="1">
    <source>
        <dbReference type="SAM" id="MobiDB-lite"/>
    </source>
</evidence>
<dbReference type="EMBL" id="KK914578">
    <property type="protein sequence ID" value="KDP32591.1"/>
    <property type="molecule type" value="Genomic_DNA"/>
</dbReference>
<feature type="region of interest" description="Disordered" evidence="1">
    <location>
        <begin position="35"/>
        <end position="67"/>
    </location>
</feature>
<evidence type="ECO:0000313" key="3">
    <source>
        <dbReference type="Proteomes" id="UP000027138"/>
    </source>
</evidence>
<evidence type="ECO:0000313" key="2">
    <source>
        <dbReference type="EMBL" id="KDP32591.1"/>
    </source>
</evidence>
<reference evidence="2 3" key="1">
    <citation type="journal article" date="2014" name="PLoS ONE">
        <title>Global Analysis of Gene Expression Profiles in Physic Nut (Jatropha curcas L.) Seedlings Exposed to Salt Stress.</title>
        <authorList>
            <person name="Zhang L."/>
            <person name="Zhang C."/>
            <person name="Wu P."/>
            <person name="Chen Y."/>
            <person name="Li M."/>
            <person name="Jiang H."/>
            <person name="Wu G."/>
        </authorList>
    </citation>
    <scope>NUCLEOTIDE SEQUENCE [LARGE SCALE GENOMIC DNA]</scope>
    <source>
        <strain evidence="3">cv. GZQX0401</strain>
        <tissue evidence="2">Young leaves</tissue>
    </source>
</reference>
<dbReference type="AlphaFoldDB" id="A0A067K8M9"/>
<proteinExistence type="predicted"/>
<gene>
    <name evidence="2" type="ORF">JCGZ_13141</name>
</gene>
<keyword evidence="3" id="KW-1185">Reference proteome</keyword>
<accession>A0A067K8M9</accession>
<name>A0A067K8M9_JATCU</name>
<sequence length="184" mass="20475">MEEEAGVDRRRIELETRRDFRPRARWFSAATGYAGTEERQGTGTTAARRLVRPRGSHGSGIAGFDSRSEPKINSFSYGLEPNGFSSSMVPKSAVSANSPAYFLMIQAGFRPVLADFGRFQPISDGTKTIDFDWNWNRRFTVPKLVKPELNRFRLVPVSVFTGFSPVPTGLEPMILVSKTGFGHP</sequence>
<dbReference type="Proteomes" id="UP000027138">
    <property type="component" value="Unassembled WGS sequence"/>
</dbReference>
<organism evidence="2 3">
    <name type="scientific">Jatropha curcas</name>
    <name type="common">Barbados nut</name>
    <dbReference type="NCBI Taxonomy" id="180498"/>
    <lineage>
        <taxon>Eukaryota</taxon>
        <taxon>Viridiplantae</taxon>
        <taxon>Streptophyta</taxon>
        <taxon>Embryophyta</taxon>
        <taxon>Tracheophyta</taxon>
        <taxon>Spermatophyta</taxon>
        <taxon>Magnoliopsida</taxon>
        <taxon>eudicotyledons</taxon>
        <taxon>Gunneridae</taxon>
        <taxon>Pentapetalae</taxon>
        <taxon>rosids</taxon>
        <taxon>fabids</taxon>
        <taxon>Malpighiales</taxon>
        <taxon>Euphorbiaceae</taxon>
        <taxon>Crotonoideae</taxon>
        <taxon>Jatropheae</taxon>
        <taxon>Jatropha</taxon>
    </lineage>
</organism>